<feature type="binding site" evidence="3">
    <location>
        <position position="89"/>
    </location>
    <ligand>
        <name>Zn(2+)</name>
        <dbReference type="ChEBI" id="CHEBI:29105"/>
        <label>1</label>
    </ligand>
</feature>
<dbReference type="InterPro" id="IPR002933">
    <property type="entry name" value="Peptidase_M20"/>
</dbReference>
<evidence type="ECO:0000256" key="3">
    <source>
        <dbReference type="PIRSR" id="PIRSR001235-1"/>
    </source>
</evidence>
<feature type="binding site" evidence="3">
    <location>
        <position position="124"/>
    </location>
    <ligand>
        <name>Zn(2+)</name>
        <dbReference type="ChEBI" id="CHEBI:29105"/>
        <label>2</label>
    </ligand>
</feature>
<sequence length="409" mass="44685">MINFERFLSSIEHLAQYNDTPDNGVTRLSYSSAEELVKNWLSSELNDIGVKVWTDGIGNLHGLLKGESNKAAILTGSHLDTVQNGGRLDGSYGILAALEILKSFNEQNFTPYRDIEFIAFAEEEGSNFGTTCVGSKSITGNLSIADLHYMKNTDGITAYSMLISSGLVPENLENEQLKPEKYSAYLELHIEQNIFLESENVPIGAVTDIFGMRMFRLCYKGESKHAATPMSGRRDPMLGLIEFGQASKDIINKMGKDFSLTIGQVFVEPNVGNVIPSKVSFTVDLRHVDNAKLTLGSRSVTELANSIARDNDLNLEIFPLSKSNAVSMDQHIVAQIKNTATMLGHMSTELKSGPAHDAAIVGELLPAGLIFVPSIDGLSHCATENTNDSDLAKGVEVYRDVLKILCMQD</sequence>
<dbReference type="NCBIfam" id="TIGR01879">
    <property type="entry name" value="hydantase"/>
    <property type="match status" value="1"/>
</dbReference>
<dbReference type="GO" id="GO:0046872">
    <property type="term" value="F:metal ion binding"/>
    <property type="evidence" value="ECO:0007669"/>
    <property type="project" value="UniProtKB-KW"/>
</dbReference>
<protein>
    <submittedName>
        <fullName evidence="4">Allantoate deiminase</fullName>
    </submittedName>
</protein>
<reference evidence="4 5" key="1">
    <citation type="submission" date="2016-11" db="EMBL/GenBank/DDBJ databases">
        <authorList>
            <person name="Jaros S."/>
            <person name="Januszkiewicz K."/>
            <person name="Wedrychowicz H."/>
        </authorList>
    </citation>
    <scope>NUCLEOTIDE SEQUENCE [LARGE SCALE GENOMIC DNA]</scope>
    <source>
        <strain evidence="4 5">DSM 9705</strain>
    </source>
</reference>
<dbReference type="PANTHER" id="PTHR32494">
    <property type="entry name" value="ALLANTOATE DEIMINASE-RELATED"/>
    <property type="match status" value="1"/>
</dbReference>
<keyword evidence="3" id="KW-0862">Zinc</keyword>
<dbReference type="GO" id="GO:0016813">
    <property type="term" value="F:hydrolase activity, acting on carbon-nitrogen (but not peptide) bonds, in linear amidines"/>
    <property type="evidence" value="ECO:0007669"/>
    <property type="project" value="InterPro"/>
</dbReference>
<dbReference type="InterPro" id="IPR010158">
    <property type="entry name" value="Amidase_Cbmase"/>
</dbReference>
<feature type="binding site" evidence="3">
    <location>
        <position position="189"/>
    </location>
    <ligand>
        <name>Zn(2+)</name>
        <dbReference type="ChEBI" id="CHEBI:29105"/>
        <label>1</label>
    </ligand>
</feature>
<comment type="cofactor">
    <cofactor evidence="3">
        <name>Zn(2+)</name>
        <dbReference type="ChEBI" id="CHEBI:29105"/>
    </cofactor>
    <text evidence="3">Binds 2 Zn(2+) ions per subunit.</text>
</comment>
<evidence type="ECO:0000256" key="2">
    <source>
        <dbReference type="ARBA" id="ARBA00022801"/>
    </source>
</evidence>
<feature type="binding site" evidence="3">
    <location>
        <position position="380"/>
    </location>
    <ligand>
        <name>Zn(2+)</name>
        <dbReference type="ChEBI" id="CHEBI:29105"/>
        <label>2</label>
    </ligand>
</feature>
<evidence type="ECO:0000256" key="1">
    <source>
        <dbReference type="ARBA" id="ARBA00006153"/>
    </source>
</evidence>
<accession>A0A1M5WYN6</accession>
<gene>
    <name evidence="4" type="ORF">SAMN02745124_02621</name>
</gene>
<dbReference type="OrthoDB" id="9808195at2"/>
<keyword evidence="3" id="KW-0479">Metal-binding</keyword>
<dbReference type="SUPFAM" id="SSF53187">
    <property type="entry name" value="Zn-dependent exopeptidases"/>
    <property type="match status" value="1"/>
</dbReference>
<dbReference type="PANTHER" id="PTHR32494:SF5">
    <property type="entry name" value="ALLANTOATE AMIDOHYDROLASE"/>
    <property type="match status" value="1"/>
</dbReference>
<organism evidence="4 5">
    <name type="scientific">Desulfofustis glycolicus DSM 9705</name>
    <dbReference type="NCBI Taxonomy" id="1121409"/>
    <lineage>
        <taxon>Bacteria</taxon>
        <taxon>Pseudomonadati</taxon>
        <taxon>Thermodesulfobacteriota</taxon>
        <taxon>Desulfobulbia</taxon>
        <taxon>Desulfobulbales</taxon>
        <taxon>Desulfocapsaceae</taxon>
        <taxon>Desulfofustis</taxon>
    </lineage>
</organism>
<proteinExistence type="inferred from homology"/>
<dbReference type="PIRSF" id="PIRSF001235">
    <property type="entry name" value="Amidase_carbamoylase"/>
    <property type="match status" value="1"/>
</dbReference>
<dbReference type="InterPro" id="IPR036264">
    <property type="entry name" value="Bact_exopeptidase_dim_dom"/>
</dbReference>
<dbReference type="Gene3D" id="3.30.70.360">
    <property type="match status" value="1"/>
</dbReference>
<keyword evidence="5" id="KW-1185">Reference proteome</keyword>
<evidence type="ECO:0000313" key="4">
    <source>
        <dbReference type="EMBL" id="SHH92418.1"/>
    </source>
</evidence>
<dbReference type="Pfam" id="PF01546">
    <property type="entry name" value="Peptidase_M20"/>
    <property type="match status" value="1"/>
</dbReference>
<dbReference type="CDD" id="cd03884">
    <property type="entry name" value="M20_bAS"/>
    <property type="match status" value="1"/>
</dbReference>
<dbReference type="AlphaFoldDB" id="A0A1M5WYN6"/>
<keyword evidence="2" id="KW-0378">Hydrolase</keyword>
<comment type="similarity">
    <text evidence="1">Belongs to the peptidase M20 family.</text>
</comment>
<dbReference type="NCBIfam" id="NF006771">
    <property type="entry name" value="PRK09290.1-5"/>
    <property type="match status" value="1"/>
</dbReference>
<feature type="binding site" evidence="3">
    <location>
        <position position="89"/>
    </location>
    <ligand>
        <name>Zn(2+)</name>
        <dbReference type="ChEBI" id="CHEBI:29105"/>
        <label>2</label>
    </ligand>
</feature>
<dbReference type="SUPFAM" id="SSF55031">
    <property type="entry name" value="Bacterial exopeptidase dimerisation domain"/>
    <property type="match status" value="1"/>
</dbReference>
<dbReference type="Proteomes" id="UP000184139">
    <property type="component" value="Unassembled WGS sequence"/>
</dbReference>
<dbReference type="STRING" id="1121409.SAMN02745124_02621"/>
<evidence type="ECO:0000313" key="5">
    <source>
        <dbReference type="Proteomes" id="UP000184139"/>
    </source>
</evidence>
<name>A0A1M5WYN6_9BACT</name>
<dbReference type="Gene3D" id="3.40.630.10">
    <property type="entry name" value="Zn peptidases"/>
    <property type="match status" value="1"/>
</dbReference>
<dbReference type="RefSeq" id="WP_073376709.1">
    <property type="nucleotide sequence ID" value="NZ_FQXS01000015.1"/>
</dbReference>
<feature type="binding site" evidence="3">
    <location>
        <position position="78"/>
    </location>
    <ligand>
        <name>Zn(2+)</name>
        <dbReference type="ChEBI" id="CHEBI:29105"/>
        <label>1</label>
    </ligand>
</feature>
<dbReference type="EMBL" id="FQXS01000015">
    <property type="protein sequence ID" value="SHH92418.1"/>
    <property type="molecule type" value="Genomic_DNA"/>
</dbReference>